<dbReference type="PROSITE" id="PS50092">
    <property type="entry name" value="TSP1"/>
    <property type="match status" value="1"/>
</dbReference>
<evidence type="ECO:0000256" key="6">
    <source>
        <dbReference type="PROSITE-ProRule" id="PRU00124"/>
    </source>
</evidence>
<dbReference type="Proteomes" id="UP000001554">
    <property type="component" value="Chromosome 11"/>
</dbReference>
<dbReference type="InterPro" id="IPR009003">
    <property type="entry name" value="Peptidase_S1_PA"/>
</dbReference>
<dbReference type="PROSITE" id="PS50240">
    <property type="entry name" value="TRYPSIN_DOM"/>
    <property type="match status" value="1"/>
</dbReference>
<dbReference type="SMART" id="SM00020">
    <property type="entry name" value="Tryp_SPc"/>
    <property type="match status" value="1"/>
</dbReference>
<dbReference type="RefSeq" id="XP_035691216.1">
    <property type="nucleotide sequence ID" value="XM_035835323.1"/>
</dbReference>
<dbReference type="PRINTS" id="PR00261">
    <property type="entry name" value="LDLRECEPTOR"/>
</dbReference>
<dbReference type="Gene3D" id="4.10.400.10">
    <property type="entry name" value="Low-density Lipoprotein Receptor"/>
    <property type="match status" value="4"/>
</dbReference>
<reference evidence="9" key="1">
    <citation type="journal article" date="2020" name="Nat. Ecol. Evol.">
        <title>Deeply conserved synteny resolves early events in vertebrate evolution.</title>
        <authorList>
            <person name="Simakov O."/>
            <person name="Marletaz F."/>
            <person name="Yue J.X."/>
            <person name="O'Connell B."/>
            <person name="Jenkins J."/>
            <person name="Brandt A."/>
            <person name="Calef R."/>
            <person name="Tung C.H."/>
            <person name="Huang T.K."/>
            <person name="Schmutz J."/>
            <person name="Satoh N."/>
            <person name="Yu J.K."/>
            <person name="Putnam N.H."/>
            <person name="Green R.E."/>
            <person name="Rokhsar D.S."/>
        </authorList>
    </citation>
    <scope>NUCLEOTIDE SEQUENCE [LARGE SCALE GENOMIC DNA]</scope>
    <source>
        <strain evidence="9">S238N-H82</strain>
    </source>
</reference>
<dbReference type="GeneID" id="118426067"/>
<sequence>MDNHMDAAVFLLLLFALMPAIFASPRPLNSVHRTEAGRRVNGSMGSLRQHRPSNRVKSQDGCGPYEWACLSGDECIRWQWQCDTIVDCADGSDEDMCFECDTGSRKKRQATDSQRPPSVIVKNLVPWNWICDGIRDCVDGKDERNCDCGQGLFSCLGASGVICVSNDWKCDHILDCKDLKDESIAECGQLESRCWEGALVCAHGQFCVWQEWYCDGSNDCGDGSDEPPNCDQNSNIAGTWKPTTPVPTTTTTTTTIAATTPAPPGVWSSWTDWSECSEPCDGEKTRTRTCLTVRPCEGPSSDTVTCGDPPPCYTEPLTGCGTRQVNAYVGSHRIIGGSPAVTGAWPWLVQLKKVNTNAPYCGAVLIDSQWVATAAHCIVGMGFHLYPEMLKLLVGKHYLTENAYDPHEQVRTVSGIIVHSQYNQYTVKNDIALVKMNRPVEFAHGGINFICLPEFGEKFSEHSTCYTAGWGLTEENAQSHVIQEVKLPIVPHATCNKPSSYNSYVTDKMLCAGKMAGGVDTCQGDSGGPLVCEKADGRWYLVGITSWGRGCGEPNYPGVYTKVSAYMDWIRLKMDQNK</sequence>
<dbReference type="OrthoDB" id="10051896at2759"/>
<organism evidence="9 10">
    <name type="scientific">Branchiostoma floridae</name>
    <name type="common">Florida lancelet</name>
    <name type="synonym">Amphioxus</name>
    <dbReference type="NCBI Taxonomy" id="7739"/>
    <lineage>
        <taxon>Eukaryota</taxon>
        <taxon>Metazoa</taxon>
        <taxon>Chordata</taxon>
        <taxon>Cephalochordata</taxon>
        <taxon>Leptocardii</taxon>
        <taxon>Amphioxiformes</taxon>
        <taxon>Branchiostomatidae</taxon>
        <taxon>Branchiostoma</taxon>
    </lineage>
</organism>
<feature type="chain" id="PRO_5039923257" evidence="7">
    <location>
        <begin position="24"/>
        <end position="578"/>
    </location>
</feature>
<dbReference type="CDD" id="cd00112">
    <property type="entry name" value="LDLa"/>
    <property type="match status" value="3"/>
</dbReference>
<dbReference type="PROSITE" id="PS00135">
    <property type="entry name" value="TRYPSIN_SER"/>
    <property type="match status" value="1"/>
</dbReference>
<dbReference type="InterPro" id="IPR001254">
    <property type="entry name" value="Trypsin_dom"/>
</dbReference>
<dbReference type="PROSITE" id="PS01209">
    <property type="entry name" value="LDLRA_1"/>
    <property type="match status" value="1"/>
</dbReference>
<keyword evidence="1" id="KW-0245">EGF-like domain</keyword>
<dbReference type="KEGG" id="bfo:118426067"/>
<reference evidence="10" key="2">
    <citation type="submission" date="2025-08" db="UniProtKB">
        <authorList>
            <consortium name="RefSeq"/>
        </authorList>
    </citation>
    <scope>IDENTIFICATION</scope>
    <source>
        <strain evidence="10">S238N-H82</strain>
        <tissue evidence="10">Testes</tissue>
    </source>
</reference>
<dbReference type="PROSITE" id="PS50068">
    <property type="entry name" value="LDLRA_2"/>
    <property type="match status" value="4"/>
</dbReference>
<dbReference type="GO" id="GO:0004252">
    <property type="term" value="F:serine-type endopeptidase activity"/>
    <property type="evidence" value="ECO:0007669"/>
    <property type="project" value="InterPro"/>
</dbReference>
<dbReference type="InterPro" id="IPR002172">
    <property type="entry name" value="LDrepeatLR_classA_rpt"/>
</dbReference>
<evidence type="ECO:0000256" key="3">
    <source>
        <dbReference type="ARBA" id="ARBA00022801"/>
    </source>
</evidence>
<dbReference type="InterPro" id="IPR036383">
    <property type="entry name" value="TSP1_rpt_sf"/>
</dbReference>
<protein>
    <submittedName>
        <fullName evidence="10">Suppressor of tumorigenicity 14 protein-like</fullName>
    </submittedName>
</protein>
<dbReference type="Pfam" id="PF00057">
    <property type="entry name" value="Ldl_recept_a"/>
    <property type="match status" value="3"/>
</dbReference>
<evidence type="ECO:0000256" key="1">
    <source>
        <dbReference type="ARBA" id="ARBA00022536"/>
    </source>
</evidence>
<dbReference type="AlphaFoldDB" id="A0A9J7N6D6"/>
<dbReference type="InterPro" id="IPR023415">
    <property type="entry name" value="LDLR_class-A_CS"/>
</dbReference>
<dbReference type="SUPFAM" id="SSF50494">
    <property type="entry name" value="Trypsin-like serine proteases"/>
    <property type="match status" value="1"/>
</dbReference>
<dbReference type="Pfam" id="PF00089">
    <property type="entry name" value="Trypsin"/>
    <property type="match status" value="1"/>
</dbReference>
<dbReference type="SMART" id="SM00192">
    <property type="entry name" value="LDLa"/>
    <property type="match status" value="3"/>
</dbReference>
<evidence type="ECO:0000313" key="9">
    <source>
        <dbReference type="Proteomes" id="UP000001554"/>
    </source>
</evidence>
<gene>
    <name evidence="10" type="primary">LOC118426067</name>
</gene>
<dbReference type="FunFam" id="2.40.10.10:FF:000003">
    <property type="entry name" value="Transmembrane serine protease 3"/>
    <property type="match status" value="1"/>
</dbReference>
<dbReference type="SUPFAM" id="SSF57424">
    <property type="entry name" value="LDL receptor-like module"/>
    <property type="match status" value="4"/>
</dbReference>
<evidence type="ECO:0000256" key="7">
    <source>
        <dbReference type="SAM" id="SignalP"/>
    </source>
</evidence>
<dbReference type="SUPFAM" id="SSF82895">
    <property type="entry name" value="TSP-1 type 1 repeat"/>
    <property type="match status" value="1"/>
</dbReference>
<dbReference type="InterPro" id="IPR033116">
    <property type="entry name" value="TRYPSIN_SER"/>
</dbReference>
<keyword evidence="7" id="KW-0732">Signal</keyword>
<evidence type="ECO:0000259" key="8">
    <source>
        <dbReference type="PROSITE" id="PS50240"/>
    </source>
</evidence>
<evidence type="ECO:0000256" key="4">
    <source>
        <dbReference type="ARBA" id="ARBA00022825"/>
    </source>
</evidence>
<accession>A0A9J7N6D6</accession>
<keyword evidence="4" id="KW-0720">Serine protease</keyword>
<dbReference type="CDD" id="cd00190">
    <property type="entry name" value="Tryp_SPc"/>
    <property type="match status" value="1"/>
</dbReference>
<dbReference type="OMA" id="QYCETHA"/>
<feature type="signal peptide" evidence="7">
    <location>
        <begin position="1"/>
        <end position="23"/>
    </location>
</feature>
<keyword evidence="5 6" id="KW-1015">Disulfide bond</keyword>
<dbReference type="Gene3D" id="2.40.10.10">
    <property type="entry name" value="Trypsin-like serine proteases"/>
    <property type="match status" value="2"/>
</dbReference>
<comment type="caution">
    <text evidence="6">Lacks conserved residue(s) required for the propagation of feature annotation.</text>
</comment>
<dbReference type="InterPro" id="IPR043504">
    <property type="entry name" value="Peptidase_S1_PA_chymotrypsin"/>
</dbReference>
<evidence type="ECO:0000256" key="5">
    <source>
        <dbReference type="ARBA" id="ARBA00023157"/>
    </source>
</evidence>
<evidence type="ECO:0000256" key="2">
    <source>
        <dbReference type="ARBA" id="ARBA00022670"/>
    </source>
</evidence>
<dbReference type="Gene3D" id="2.20.100.10">
    <property type="entry name" value="Thrombospondin type-1 (TSP1) repeat"/>
    <property type="match status" value="1"/>
</dbReference>
<dbReference type="PANTHER" id="PTHR24252:SF7">
    <property type="entry name" value="HYALIN"/>
    <property type="match status" value="1"/>
</dbReference>
<dbReference type="GO" id="GO:0006508">
    <property type="term" value="P:proteolysis"/>
    <property type="evidence" value="ECO:0007669"/>
    <property type="project" value="UniProtKB-KW"/>
</dbReference>
<dbReference type="PANTHER" id="PTHR24252">
    <property type="entry name" value="ACROSIN-RELATED"/>
    <property type="match status" value="1"/>
</dbReference>
<dbReference type="InterPro" id="IPR036055">
    <property type="entry name" value="LDL_receptor-like_sf"/>
</dbReference>
<keyword evidence="2" id="KW-0645">Protease</keyword>
<feature type="domain" description="Peptidase S1" evidence="8">
    <location>
        <begin position="334"/>
        <end position="575"/>
    </location>
</feature>
<feature type="disulfide bond" evidence="6">
    <location>
        <begin position="131"/>
        <end position="146"/>
    </location>
</feature>
<proteinExistence type="predicted"/>
<keyword evidence="3" id="KW-0378">Hydrolase</keyword>
<name>A0A9J7N6D6_BRAFL</name>
<dbReference type="SMART" id="SM00209">
    <property type="entry name" value="TSP1"/>
    <property type="match status" value="1"/>
</dbReference>
<evidence type="ECO:0000313" key="10">
    <source>
        <dbReference type="RefSeq" id="XP_035691216.1"/>
    </source>
</evidence>
<feature type="disulfide bond" evidence="6">
    <location>
        <begin position="82"/>
        <end position="97"/>
    </location>
</feature>
<keyword evidence="9" id="KW-1185">Reference proteome</keyword>
<dbReference type="InterPro" id="IPR000884">
    <property type="entry name" value="TSP1_rpt"/>
</dbReference>